<evidence type="ECO:0000259" key="12">
    <source>
        <dbReference type="PROSITE" id="PS50109"/>
    </source>
</evidence>
<keyword evidence="4" id="KW-0597">Phosphoprotein</keyword>
<evidence type="ECO:0000256" key="7">
    <source>
        <dbReference type="ARBA" id="ARBA00022777"/>
    </source>
</evidence>
<dbReference type="InterPro" id="IPR050428">
    <property type="entry name" value="TCS_sensor_his_kinase"/>
</dbReference>
<dbReference type="PANTHER" id="PTHR45436:SF5">
    <property type="entry name" value="SENSOR HISTIDINE KINASE TRCS"/>
    <property type="match status" value="1"/>
</dbReference>
<feature type="domain" description="HAMP" evidence="13">
    <location>
        <begin position="186"/>
        <end position="237"/>
    </location>
</feature>
<dbReference type="EC" id="2.7.13.3" evidence="3"/>
<dbReference type="SUPFAM" id="SSF55874">
    <property type="entry name" value="ATPase domain of HSP90 chaperone/DNA topoisomerase II/histidine kinase"/>
    <property type="match status" value="1"/>
</dbReference>
<dbReference type="PROSITE" id="PS50109">
    <property type="entry name" value="HIS_KIN"/>
    <property type="match status" value="1"/>
</dbReference>
<dbReference type="InterPro" id="IPR005467">
    <property type="entry name" value="His_kinase_dom"/>
</dbReference>
<keyword evidence="9" id="KW-0902">Two-component regulatory system</keyword>
<evidence type="ECO:0000256" key="11">
    <source>
        <dbReference type="SAM" id="Phobius"/>
    </source>
</evidence>
<proteinExistence type="predicted"/>
<keyword evidence="6 11" id="KW-0812">Transmembrane</keyword>
<evidence type="ECO:0000256" key="10">
    <source>
        <dbReference type="ARBA" id="ARBA00023136"/>
    </source>
</evidence>
<dbReference type="CDD" id="cd00082">
    <property type="entry name" value="HisKA"/>
    <property type="match status" value="1"/>
</dbReference>
<feature type="domain" description="Histidine kinase" evidence="12">
    <location>
        <begin position="245"/>
        <end position="442"/>
    </location>
</feature>
<evidence type="ECO:0000259" key="13">
    <source>
        <dbReference type="PROSITE" id="PS50885"/>
    </source>
</evidence>
<keyword evidence="5" id="KW-0808">Transferase</keyword>
<keyword evidence="15" id="KW-1185">Reference proteome</keyword>
<dbReference type="PRINTS" id="PR00344">
    <property type="entry name" value="BCTRLSENSOR"/>
</dbReference>
<evidence type="ECO:0000256" key="9">
    <source>
        <dbReference type="ARBA" id="ARBA00023012"/>
    </source>
</evidence>
<evidence type="ECO:0000313" key="15">
    <source>
        <dbReference type="Proteomes" id="UP001174932"/>
    </source>
</evidence>
<dbReference type="InterPro" id="IPR036890">
    <property type="entry name" value="HATPase_C_sf"/>
</dbReference>
<dbReference type="RefSeq" id="WP_304377461.1">
    <property type="nucleotide sequence ID" value="NZ_JAUOZU010000012.1"/>
</dbReference>
<dbReference type="InterPro" id="IPR003661">
    <property type="entry name" value="HisK_dim/P_dom"/>
</dbReference>
<evidence type="ECO:0000256" key="8">
    <source>
        <dbReference type="ARBA" id="ARBA00022989"/>
    </source>
</evidence>
<evidence type="ECO:0000256" key="2">
    <source>
        <dbReference type="ARBA" id="ARBA00004370"/>
    </source>
</evidence>
<dbReference type="Gene3D" id="1.10.287.130">
    <property type="match status" value="1"/>
</dbReference>
<keyword evidence="8 11" id="KW-1133">Transmembrane helix</keyword>
<dbReference type="PANTHER" id="PTHR45436">
    <property type="entry name" value="SENSOR HISTIDINE KINASE YKOH"/>
    <property type="match status" value="1"/>
</dbReference>
<evidence type="ECO:0000256" key="6">
    <source>
        <dbReference type="ARBA" id="ARBA00022692"/>
    </source>
</evidence>
<comment type="caution">
    <text evidence="14">The sequence shown here is derived from an EMBL/GenBank/DDBJ whole genome shotgun (WGS) entry which is preliminary data.</text>
</comment>
<keyword evidence="10 11" id="KW-0472">Membrane</keyword>
<dbReference type="PROSITE" id="PS50885">
    <property type="entry name" value="HAMP"/>
    <property type="match status" value="1"/>
</dbReference>
<dbReference type="Pfam" id="PF02518">
    <property type="entry name" value="HATPase_c"/>
    <property type="match status" value="1"/>
</dbReference>
<feature type="transmembrane region" description="Helical" evidence="11">
    <location>
        <begin position="169"/>
        <end position="193"/>
    </location>
</feature>
<reference evidence="14" key="1">
    <citation type="journal article" date="2015" name="Int. J. Syst. Evol. Microbiol.">
        <title>Rhizobium alvei sp. nov., isolated from a freshwater river.</title>
        <authorList>
            <person name="Sheu S.Y."/>
            <person name="Huang H.W."/>
            <person name="Young C.C."/>
            <person name="Chen W.M."/>
        </authorList>
    </citation>
    <scope>NUCLEOTIDE SEQUENCE</scope>
    <source>
        <strain evidence="14">TNR-22</strain>
    </source>
</reference>
<evidence type="ECO:0000256" key="1">
    <source>
        <dbReference type="ARBA" id="ARBA00000085"/>
    </source>
</evidence>
<organism evidence="14 15">
    <name type="scientific">Rhizobium alvei</name>
    <dbReference type="NCBI Taxonomy" id="1132659"/>
    <lineage>
        <taxon>Bacteria</taxon>
        <taxon>Pseudomonadati</taxon>
        <taxon>Pseudomonadota</taxon>
        <taxon>Alphaproteobacteria</taxon>
        <taxon>Hyphomicrobiales</taxon>
        <taxon>Rhizobiaceae</taxon>
        <taxon>Rhizobium/Agrobacterium group</taxon>
        <taxon>Rhizobium</taxon>
    </lineage>
</organism>
<protein>
    <recommendedName>
        <fullName evidence="3">histidine kinase</fullName>
        <ecNumber evidence="3">2.7.13.3</ecNumber>
    </recommendedName>
</protein>
<dbReference type="InterPro" id="IPR003660">
    <property type="entry name" value="HAMP_dom"/>
</dbReference>
<evidence type="ECO:0000256" key="5">
    <source>
        <dbReference type="ARBA" id="ARBA00022679"/>
    </source>
</evidence>
<evidence type="ECO:0000313" key="14">
    <source>
        <dbReference type="EMBL" id="MDO6965526.1"/>
    </source>
</evidence>
<accession>A0ABT8YPS4</accession>
<dbReference type="Proteomes" id="UP001174932">
    <property type="component" value="Unassembled WGS sequence"/>
</dbReference>
<comment type="subcellular location">
    <subcellularLocation>
        <location evidence="2">Membrane</location>
    </subcellularLocation>
</comment>
<comment type="catalytic activity">
    <reaction evidence="1">
        <text>ATP + protein L-histidine = ADP + protein N-phospho-L-histidine.</text>
        <dbReference type="EC" id="2.7.13.3"/>
    </reaction>
</comment>
<dbReference type="InterPro" id="IPR004358">
    <property type="entry name" value="Sig_transdc_His_kin-like_C"/>
</dbReference>
<evidence type="ECO:0000256" key="3">
    <source>
        <dbReference type="ARBA" id="ARBA00012438"/>
    </source>
</evidence>
<dbReference type="SMART" id="SM00387">
    <property type="entry name" value="HATPase_c"/>
    <property type="match status" value="1"/>
</dbReference>
<gene>
    <name evidence="14" type="ORF">Q4481_16285</name>
</gene>
<dbReference type="SUPFAM" id="SSF47384">
    <property type="entry name" value="Homodimeric domain of signal transducing histidine kinase"/>
    <property type="match status" value="1"/>
</dbReference>
<dbReference type="InterPro" id="IPR003594">
    <property type="entry name" value="HATPase_dom"/>
</dbReference>
<dbReference type="EMBL" id="JAUOZU010000012">
    <property type="protein sequence ID" value="MDO6965526.1"/>
    <property type="molecule type" value="Genomic_DNA"/>
</dbReference>
<dbReference type="InterPro" id="IPR036097">
    <property type="entry name" value="HisK_dim/P_sf"/>
</dbReference>
<evidence type="ECO:0000256" key="4">
    <source>
        <dbReference type="ARBA" id="ARBA00022553"/>
    </source>
</evidence>
<name>A0ABT8YPS4_9HYPH</name>
<dbReference type="Gene3D" id="3.30.565.10">
    <property type="entry name" value="Histidine kinase-like ATPase, C-terminal domain"/>
    <property type="match status" value="1"/>
</dbReference>
<keyword evidence="7 14" id="KW-0418">Kinase</keyword>
<reference evidence="14" key="2">
    <citation type="submission" date="2023-07" db="EMBL/GenBank/DDBJ databases">
        <authorList>
            <person name="Shen H."/>
        </authorList>
    </citation>
    <scope>NUCLEOTIDE SEQUENCE</scope>
    <source>
        <strain evidence="14">TNR-22</strain>
    </source>
</reference>
<dbReference type="GO" id="GO:0016301">
    <property type="term" value="F:kinase activity"/>
    <property type="evidence" value="ECO:0007669"/>
    <property type="project" value="UniProtKB-KW"/>
</dbReference>
<sequence>MIRSLRFRLAVGAFVAIALSLMTVWASLSRLFIDYVVGSYREEMTVLSDSLAAGVVVKDGKLVLTSTPSDPRLSLPASGRYWQFEAAGQVPERSRSLWDTVISTGPPSSYGAGLFTEATGPDGAKILVLEQKSSLGEGKDAHSFVIRTAFPLVELENALQAYHGQLARMLIVTALVLAAAAFIQAAIGLAPLGRLRREVARIRAGESAGIRDEGPAEVRPLVGEINLLLAERETAVERARARASDLAHGFKTPLTVLSQLAERMEPEAADMALRQVEIIRQRADRQLQAARLGVEQMASTDLGSLIGKLIHVLRPATEARAVAWRLQTDGNLSIQADPADLAEAIGNILDNATKWARSEISIRAERDRDTILVLVGDDGPGVEASAYATILERGVHADGEEGGSGLGLAISRDIAEAYGGSLTFGKSTLGGLEVRLAFPANPVRRSKPSPA</sequence>